<geneLocation type="plasmid" evidence="1 2">
    <name>pCHA6605.01</name>
</geneLocation>
<protein>
    <submittedName>
        <fullName evidence="1">Uncharacterized protein</fullName>
    </submittedName>
</protein>
<gene>
    <name evidence="1" type="ORF">Cha6605_5973</name>
</gene>
<keyword evidence="2" id="KW-1185">Reference proteome</keyword>
<dbReference type="AlphaFoldDB" id="K9UQ76"/>
<dbReference type="HOGENOM" id="CLU_3078087_0_0_3"/>
<dbReference type="KEGG" id="cmp:Cha6605_5973"/>
<evidence type="ECO:0000313" key="2">
    <source>
        <dbReference type="Proteomes" id="UP000010366"/>
    </source>
</evidence>
<proteinExistence type="predicted"/>
<keyword evidence="1" id="KW-0614">Plasmid</keyword>
<sequence>MCLPTFDETFTSIPTDVEEIIALQERIDDLKWERACEFAHEEPMKWLDEHSF</sequence>
<dbReference type="Proteomes" id="UP000010366">
    <property type="component" value="Plasmid pCHA6605.01"/>
</dbReference>
<evidence type="ECO:0000313" key="1">
    <source>
        <dbReference type="EMBL" id="AFY96818.1"/>
    </source>
</evidence>
<reference evidence="1 2" key="1">
    <citation type="submission" date="2012-05" db="EMBL/GenBank/DDBJ databases">
        <title>Noncontiguous Finished plasmid 1 of genome of Chamaesiphon sp. PCC 6605.</title>
        <authorList>
            <consortium name="US DOE Joint Genome Institute"/>
            <person name="Gugger M."/>
            <person name="Coursin T."/>
            <person name="Rippka R."/>
            <person name="Tandeau De Marsac N."/>
            <person name="Huntemann M."/>
            <person name="Wei C.-L."/>
            <person name="Han J."/>
            <person name="Detter J.C."/>
            <person name="Han C."/>
            <person name="Tapia R."/>
            <person name="Chen A."/>
            <person name="Kyrpides N."/>
            <person name="Mavromatis K."/>
            <person name="Markowitz V."/>
            <person name="Szeto E."/>
            <person name="Ivanova N."/>
            <person name="Pagani I."/>
            <person name="Pati A."/>
            <person name="Goodwin L."/>
            <person name="Nordberg H.P."/>
            <person name="Cantor M.N."/>
            <person name="Hua S.X."/>
            <person name="Woyke T."/>
            <person name="Kerfeld C.A."/>
        </authorList>
    </citation>
    <scope>NUCLEOTIDE SEQUENCE [LARGE SCALE GENOMIC DNA]</scope>
    <source>
        <strain evidence="2">ATCC 27169 / PCC 6605</strain>
        <plasmid evidence="2">Plasmid pCHA6605.01</plasmid>
    </source>
</reference>
<organism evidence="1 2">
    <name type="scientific">Chamaesiphon minutus (strain ATCC 27169 / PCC 6605)</name>
    <dbReference type="NCBI Taxonomy" id="1173020"/>
    <lineage>
        <taxon>Bacteria</taxon>
        <taxon>Bacillati</taxon>
        <taxon>Cyanobacteriota</taxon>
        <taxon>Cyanophyceae</taxon>
        <taxon>Gomontiellales</taxon>
        <taxon>Chamaesiphonaceae</taxon>
        <taxon>Chamaesiphon</taxon>
    </lineage>
</organism>
<dbReference type="EMBL" id="CP003601">
    <property type="protein sequence ID" value="AFY96818.1"/>
    <property type="molecule type" value="Genomic_DNA"/>
</dbReference>
<name>K9UQ76_CHAP6</name>
<accession>K9UQ76</accession>